<keyword evidence="3" id="KW-1185">Reference proteome</keyword>
<proteinExistence type="predicted"/>
<evidence type="ECO:0000256" key="1">
    <source>
        <dbReference type="SAM" id="MobiDB-lite"/>
    </source>
</evidence>
<gene>
    <name evidence="2" type="ORF">CRG98_004862</name>
</gene>
<sequence length="339" mass="38025">MDRMMEQLTQRMAALMGNQIRENPNPNPNPNLDQEESGDESEGENYFANIPRRQQRGPIVDDRRRPIEDDRRRWESGMLTEIPEFHGSLKPEESLDWPATVDEILEFKRVPEDKRVPLVAIRLRDRVTAWWQYAKLTRSRLGKPKIVMSKKMKKHLRASFLPYNFQILMYQLCAPEFRLVGARCRPAGQWLGRRAGPNGWVPGRARGNWAAGEEAGPRGALGRRNRWAAEDFGPQPNWAERAGPVRSGSNTRLGGTGRADWVGSPLLDWAGRTRLGGTFEHRGDGGGDGGEYRLGYAVLGMGVTGIGKVGVERIFEFSGSISRFSGKGFTSLIPEIGPS</sequence>
<organism evidence="2 3">
    <name type="scientific">Punica granatum</name>
    <name type="common">Pomegranate</name>
    <dbReference type="NCBI Taxonomy" id="22663"/>
    <lineage>
        <taxon>Eukaryota</taxon>
        <taxon>Viridiplantae</taxon>
        <taxon>Streptophyta</taxon>
        <taxon>Embryophyta</taxon>
        <taxon>Tracheophyta</taxon>
        <taxon>Spermatophyta</taxon>
        <taxon>Magnoliopsida</taxon>
        <taxon>eudicotyledons</taxon>
        <taxon>Gunneridae</taxon>
        <taxon>Pentapetalae</taxon>
        <taxon>rosids</taxon>
        <taxon>malvids</taxon>
        <taxon>Myrtales</taxon>
        <taxon>Lythraceae</taxon>
        <taxon>Punica</taxon>
    </lineage>
</organism>
<dbReference type="AlphaFoldDB" id="A0A2I0L2A8"/>
<accession>A0A2I0L2A8</accession>
<comment type="caution">
    <text evidence="2">The sequence shown here is derived from an EMBL/GenBank/DDBJ whole genome shotgun (WGS) entry which is preliminary data.</text>
</comment>
<feature type="region of interest" description="Disordered" evidence="1">
    <location>
        <begin position="1"/>
        <end position="59"/>
    </location>
</feature>
<name>A0A2I0L2A8_PUNGR</name>
<reference evidence="2 3" key="1">
    <citation type="submission" date="2017-11" db="EMBL/GenBank/DDBJ databases">
        <title>De-novo sequencing of pomegranate (Punica granatum L.) genome.</title>
        <authorList>
            <person name="Akparov Z."/>
            <person name="Amiraslanov A."/>
            <person name="Hajiyeva S."/>
            <person name="Abbasov M."/>
            <person name="Kaur K."/>
            <person name="Hamwieh A."/>
            <person name="Solovyev V."/>
            <person name="Salamov A."/>
            <person name="Braich B."/>
            <person name="Kosarev P."/>
            <person name="Mahmoud A."/>
            <person name="Hajiyev E."/>
            <person name="Babayeva S."/>
            <person name="Izzatullayeva V."/>
            <person name="Mammadov A."/>
            <person name="Mammadov A."/>
            <person name="Sharifova S."/>
            <person name="Ojaghi J."/>
            <person name="Eynullazada K."/>
            <person name="Bayramov B."/>
            <person name="Abdulazimova A."/>
            <person name="Shahmuradov I."/>
        </authorList>
    </citation>
    <scope>NUCLEOTIDE SEQUENCE [LARGE SCALE GENOMIC DNA]</scope>
    <source>
        <strain evidence="3">cv. AG2017</strain>
        <tissue evidence="2">Leaf</tissue>
    </source>
</reference>
<dbReference type="STRING" id="22663.A0A2I0L2A8"/>
<feature type="region of interest" description="Disordered" evidence="1">
    <location>
        <begin position="233"/>
        <end position="256"/>
    </location>
</feature>
<evidence type="ECO:0000313" key="3">
    <source>
        <dbReference type="Proteomes" id="UP000233551"/>
    </source>
</evidence>
<protein>
    <recommendedName>
        <fullName evidence="4">Retrotransposon gag domain-containing protein</fullName>
    </recommendedName>
</protein>
<evidence type="ECO:0000313" key="2">
    <source>
        <dbReference type="EMBL" id="PKI74753.1"/>
    </source>
</evidence>
<dbReference type="Proteomes" id="UP000233551">
    <property type="component" value="Unassembled WGS sequence"/>
</dbReference>
<dbReference type="EMBL" id="PGOL01000195">
    <property type="protein sequence ID" value="PKI74753.1"/>
    <property type="molecule type" value="Genomic_DNA"/>
</dbReference>
<evidence type="ECO:0008006" key="4">
    <source>
        <dbReference type="Google" id="ProtNLM"/>
    </source>
</evidence>
<feature type="compositionally biased region" description="Acidic residues" evidence="1">
    <location>
        <begin position="33"/>
        <end position="43"/>
    </location>
</feature>